<keyword evidence="2" id="KW-1185">Reference proteome</keyword>
<gene>
    <name evidence="1" type="ORF">B6N60_00103</name>
</gene>
<dbReference type="KEGG" id="rsin:B6N60_00103"/>
<accession>A0A975T3L3</accession>
<name>A0A975T3L3_9NOST</name>
<dbReference type="Proteomes" id="UP000683511">
    <property type="component" value="Chromosome"/>
</dbReference>
<proteinExistence type="predicted"/>
<sequence length="35" mass="3904">MEAIATVNVDSKPSRIIHSLLFRNHTLNTLGIIID</sequence>
<organism evidence="1 2">
    <name type="scientific">Richelia sinica FACHB-800</name>
    <dbReference type="NCBI Taxonomy" id="1357546"/>
    <lineage>
        <taxon>Bacteria</taxon>
        <taxon>Bacillati</taxon>
        <taxon>Cyanobacteriota</taxon>
        <taxon>Cyanophyceae</taxon>
        <taxon>Nostocales</taxon>
        <taxon>Nostocaceae</taxon>
        <taxon>Richelia</taxon>
    </lineage>
</organism>
<evidence type="ECO:0000313" key="1">
    <source>
        <dbReference type="EMBL" id="QXE21429.1"/>
    </source>
</evidence>
<reference evidence="1" key="1">
    <citation type="submission" date="2017-04" db="EMBL/GenBank/DDBJ databases">
        <title>Genome deletions in a multicellular cyanobacterial endosymbiont for morphological adaptation in marine diatoms.</title>
        <authorList>
            <person name="Wang Y."/>
            <person name="Gao H."/>
            <person name="Li R."/>
            <person name="Xu X."/>
        </authorList>
    </citation>
    <scope>NUCLEOTIDE SEQUENCE</scope>
    <source>
        <strain evidence="1">FACHB 800</strain>
    </source>
</reference>
<dbReference type="EMBL" id="CP021056">
    <property type="protein sequence ID" value="QXE21429.1"/>
    <property type="molecule type" value="Genomic_DNA"/>
</dbReference>
<protein>
    <submittedName>
        <fullName evidence="1">Uncharacterized protein</fullName>
    </submittedName>
</protein>
<evidence type="ECO:0000313" key="2">
    <source>
        <dbReference type="Proteomes" id="UP000683511"/>
    </source>
</evidence>
<dbReference type="AlphaFoldDB" id="A0A975T3L3"/>